<comment type="caution">
    <text evidence="3">The sequence shown here is derived from an EMBL/GenBank/DDBJ whole genome shotgun (WGS) entry which is preliminary data.</text>
</comment>
<feature type="domain" description="Lantibiotic dehydratase N-terminal" evidence="2">
    <location>
        <begin position="142"/>
        <end position="368"/>
    </location>
</feature>
<dbReference type="Proteomes" id="UP001431313">
    <property type="component" value="Unassembled WGS sequence"/>
</dbReference>
<evidence type="ECO:0000313" key="3">
    <source>
        <dbReference type="EMBL" id="MCS0638967.1"/>
    </source>
</evidence>
<organism evidence="3 4">
    <name type="scientific">Streptomyces pyxinae</name>
    <dbReference type="NCBI Taxonomy" id="2970734"/>
    <lineage>
        <taxon>Bacteria</taxon>
        <taxon>Bacillati</taxon>
        <taxon>Actinomycetota</taxon>
        <taxon>Actinomycetes</taxon>
        <taxon>Kitasatosporales</taxon>
        <taxon>Streptomycetaceae</taxon>
        <taxon>Streptomyces</taxon>
    </lineage>
</organism>
<dbReference type="RefSeq" id="WP_258790273.1">
    <property type="nucleotide sequence ID" value="NZ_JANUGQ010000028.1"/>
</dbReference>
<evidence type="ECO:0000259" key="2">
    <source>
        <dbReference type="Pfam" id="PF04738"/>
    </source>
</evidence>
<name>A0ABT2CNE5_9ACTN</name>
<feature type="region of interest" description="Disordered" evidence="1">
    <location>
        <begin position="374"/>
        <end position="421"/>
    </location>
</feature>
<keyword evidence="4" id="KW-1185">Reference proteome</keyword>
<accession>A0ABT2CNE5</accession>
<protein>
    <submittedName>
        <fullName evidence="3">Lantibiotic dehydratase family protein</fullName>
    </submittedName>
</protein>
<evidence type="ECO:0000313" key="4">
    <source>
        <dbReference type="Proteomes" id="UP001431313"/>
    </source>
</evidence>
<gene>
    <name evidence="3" type="ORF">NX801_25630</name>
</gene>
<dbReference type="EMBL" id="JANUGQ010000028">
    <property type="protein sequence ID" value="MCS0638967.1"/>
    <property type="molecule type" value="Genomic_DNA"/>
</dbReference>
<dbReference type="Pfam" id="PF04738">
    <property type="entry name" value="Lant_dehydr_N"/>
    <property type="match status" value="1"/>
</dbReference>
<sequence length="955" mass="101795">MNEAFSTPDTFGVRIGGLPVSVLDDLRSPELWSQVERVLDTEHRLDTVGGGLGDTLYALIGHATAGKPLLVALRRAVHNRRRPAGRCWNDEVRALLPEAVAKSVRSWLTLLEDHRQQLERLDELLVHHAGSRTALLRKAASEPALQHGLVLGSPVLHERLRGWLGRPDASAPAGESGRAPDQKAALRLAKYLSRITMKTSPFSTFTISGLGRWRDTAGGESGTGAGVASADLTVLTVAEINVWVVQQVVRELSHRPEYARRLRLRLNPSAVLTGERWEFLGPGTEEPLRGLAASAPVRACVAAVTGTGRGTGAGRVREDAARVVAGATGSTPEAADAYLAKLVELGLLEAERPFPDQAMDPLAELRDWVAGVAGDTSGGGTPGGAEEPVSAGAVRAGPEGGAGSPDEADGLGAVQNDGEEPGPLLGVLDELRELVGRYAGLADPADRRECVRGVEAALRRLREAAGAERIELPAKNSVIENALLAAELPGPDRSAWAPVLAELDLVRRCYALLDPALPGRVALAEAYAEWFGPDVTVPFLTFHRAVQEWLRQDAGLPGLLSVPTHGYRALAGHRYPRLRELARLRGELCAEALEGRPDTDGVVRLDPARLAGLVRSWPEWMRAPDSVAFYGQPVGGAVGADGKGLGAGVGPGGGDGVGAAPGFVINAVNSGHGRGRDRIRRLLAQAGIAAEAATAPPPGGTVQVDTCRHYGSNVGLRLSAVGAELDYPEGPTLRPAGDRIRLGDLLVRHDPALGLLTLHAPGRGGEIRPVHPNLIAELWLPPAIRLLLGTFGATSNLLIPGRRMFGDPSVERMDRVLTEPRVAIGRTTVSRRQWVFPGDRVPVRRQGESDRSRLLRLAGWLRHHGMPSRCFVRGLDPASVVGGSVWRIKSRKPLYVDFANPLLVGVFERMLTGPGQVLFVQEALPGPDELPDYGDHGSRVTEYLIEINGPYGPGE</sequence>
<evidence type="ECO:0000256" key="1">
    <source>
        <dbReference type="SAM" id="MobiDB-lite"/>
    </source>
</evidence>
<dbReference type="InterPro" id="IPR006827">
    <property type="entry name" value="Lant_deHydtase_N"/>
</dbReference>
<proteinExistence type="predicted"/>
<reference evidence="3" key="1">
    <citation type="submission" date="2022-08" db="EMBL/GenBank/DDBJ databases">
        <authorList>
            <person name="Somphong A."/>
            <person name="Phongsopitanun W."/>
        </authorList>
    </citation>
    <scope>NUCLEOTIDE SEQUENCE</scope>
    <source>
        <strain evidence="3">LP05-1</strain>
    </source>
</reference>